<evidence type="ECO:0000313" key="3">
    <source>
        <dbReference type="Proteomes" id="UP001597545"/>
    </source>
</evidence>
<dbReference type="SUPFAM" id="SSF101874">
    <property type="entry name" value="YceI-like"/>
    <property type="match status" value="1"/>
</dbReference>
<dbReference type="SMART" id="SM00867">
    <property type="entry name" value="YceI"/>
    <property type="match status" value="1"/>
</dbReference>
<comment type="caution">
    <text evidence="2">The sequence shown here is derived from an EMBL/GenBank/DDBJ whole genome shotgun (WGS) entry which is preliminary data.</text>
</comment>
<accession>A0ABW5KEG0</accession>
<proteinExistence type="predicted"/>
<dbReference type="Gene3D" id="2.40.128.110">
    <property type="entry name" value="Lipid/polyisoprenoid-binding, YceI-like"/>
    <property type="match status" value="1"/>
</dbReference>
<dbReference type="RefSeq" id="WP_380902070.1">
    <property type="nucleotide sequence ID" value="NZ_JBHUEG010000007.1"/>
</dbReference>
<dbReference type="Proteomes" id="UP001597545">
    <property type="component" value="Unassembled WGS sequence"/>
</dbReference>
<evidence type="ECO:0000313" key="2">
    <source>
        <dbReference type="EMBL" id="MFD2547376.1"/>
    </source>
</evidence>
<dbReference type="Pfam" id="PF04264">
    <property type="entry name" value="YceI"/>
    <property type="match status" value="1"/>
</dbReference>
<dbReference type="PANTHER" id="PTHR34406:SF1">
    <property type="entry name" value="PROTEIN YCEI"/>
    <property type="match status" value="1"/>
</dbReference>
<dbReference type="PANTHER" id="PTHR34406">
    <property type="entry name" value="PROTEIN YCEI"/>
    <property type="match status" value="1"/>
</dbReference>
<gene>
    <name evidence="2" type="ORF">ACFSR5_06920</name>
</gene>
<dbReference type="InterPro" id="IPR007372">
    <property type="entry name" value="Lipid/polyisoprenoid-bd_YceI"/>
</dbReference>
<organism evidence="2 3">
    <name type="scientific">Sphingobacterium suaedae</name>
    <dbReference type="NCBI Taxonomy" id="1686402"/>
    <lineage>
        <taxon>Bacteria</taxon>
        <taxon>Pseudomonadati</taxon>
        <taxon>Bacteroidota</taxon>
        <taxon>Sphingobacteriia</taxon>
        <taxon>Sphingobacteriales</taxon>
        <taxon>Sphingobacteriaceae</taxon>
        <taxon>Sphingobacterium</taxon>
    </lineage>
</organism>
<dbReference type="InterPro" id="IPR036761">
    <property type="entry name" value="TTHA0802/YceI-like_sf"/>
</dbReference>
<keyword evidence="3" id="KW-1185">Reference proteome</keyword>
<name>A0ABW5KEG0_9SPHI</name>
<sequence>MATWTVDKAHSEIEFKVRHMMISSVKGFFQNFNFNMSGDPQDISTAAVRIAIETSSINTKNEQRDQHLRSEDFFNTTRYPEITFESTTINRLNEEEYEVTGNLTIKNITKPITFHVEVGGLAKDPWGNEKIGFAFRGKVNREDFGLTWNTTLETGGVMVGEEVKIQGDVQFILN</sequence>
<dbReference type="EMBL" id="JBHULR010000003">
    <property type="protein sequence ID" value="MFD2547376.1"/>
    <property type="molecule type" value="Genomic_DNA"/>
</dbReference>
<feature type="domain" description="Lipid/polyisoprenoid-binding YceI-like" evidence="1">
    <location>
        <begin position="3"/>
        <end position="172"/>
    </location>
</feature>
<protein>
    <submittedName>
        <fullName evidence="2">YceI family protein</fullName>
    </submittedName>
</protein>
<reference evidence="3" key="1">
    <citation type="journal article" date="2019" name="Int. J. Syst. Evol. Microbiol.">
        <title>The Global Catalogue of Microorganisms (GCM) 10K type strain sequencing project: providing services to taxonomists for standard genome sequencing and annotation.</title>
        <authorList>
            <consortium name="The Broad Institute Genomics Platform"/>
            <consortium name="The Broad Institute Genome Sequencing Center for Infectious Disease"/>
            <person name="Wu L."/>
            <person name="Ma J."/>
        </authorList>
    </citation>
    <scope>NUCLEOTIDE SEQUENCE [LARGE SCALE GENOMIC DNA]</scope>
    <source>
        <strain evidence="3">KCTC 42662</strain>
    </source>
</reference>
<evidence type="ECO:0000259" key="1">
    <source>
        <dbReference type="SMART" id="SM00867"/>
    </source>
</evidence>